<evidence type="ECO:0000313" key="4">
    <source>
        <dbReference type="Proteomes" id="UP000183529"/>
    </source>
</evidence>
<dbReference type="Proteomes" id="UP000183529">
    <property type="component" value="Unassembled WGS sequence"/>
</dbReference>
<dbReference type="CDD" id="cd08893">
    <property type="entry name" value="SRPBCC_CalC_Aha1-like_GntR-HTH"/>
    <property type="match status" value="1"/>
</dbReference>
<dbReference type="AlphaFoldDB" id="A0AAQ1GC80"/>
<organism evidence="3 4">
    <name type="scientific">Paraburkholderia tropica</name>
    <dbReference type="NCBI Taxonomy" id="92647"/>
    <lineage>
        <taxon>Bacteria</taxon>
        <taxon>Pseudomonadati</taxon>
        <taxon>Pseudomonadota</taxon>
        <taxon>Betaproteobacteria</taxon>
        <taxon>Burkholderiales</taxon>
        <taxon>Burkholderiaceae</taxon>
        <taxon>Paraburkholderia</taxon>
    </lineage>
</organism>
<dbReference type="Pfam" id="PF08327">
    <property type="entry name" value="AHSA1"/>
    <property type="match status" value="1"/>
</dbReference>
<dbReference type="RefSeq" id="WP_074981626.1">
    <property type="nucleotide sequence ID" value="NZ_CADFGN010000002.1"/>
</dbReference>
<sequence>MSQQDRAATQAGTHAAQESVFVYVTYIRTTPQALWTALTSPEFTARYWHGVRAESDWQPGSPWQLRFADGRVADSGEIVESEPPHRLVIRWRNQFRADLNAEGDSLCTMEIVAQDDVAKLTVTHRMARPGSKFIEAVSGGWPLILSNLKTLLETGEVMMPLLFKPD</sequence>
<dbReference type="InterPro" id="IPR013538">
    <property type="entry name" value="ASHA1/2-like_C"/>
</dbReference>
<evidence type="ECO:0000256" key="1">
    <source>
        <dbReference type="ARBA" id="ARBA00006817"/>
    </source>
</evidence>
<dbReference type="Gene3D" id="3.30.530.20">
    <property type="match status" value="1"/>
</dbReference>
<comment type="caution">
    <text evidence="3">The sequence shown here is derived from an EMBL/GenBank/DDBJ whole genome shotgun (WGS) entry which is preliminary data.</text>
</comment>
<evidence type="ECO:0000313" key="3">
    <source>
        <dbReference type="EMBL" id="SEJ08554.1"/>
    </source>
</evidence>
<dbReference type="InterPro" id="IPR023393">
    <property type="entry name" value="START-like_dom_sf"/>
</dbReference>
<accession>A0AAQ1GC80</accession>
<protein>
    <submittedName>
        <fullName evidence="3">Transcriptional regulator, ArsR family</fullName>
    </submittedName>
</protein>
<dbReference type="SUPFAM" id="SSF55961">
    <property type="entry name" value="Bet v1-like"/>
    <property type="match status" value="1"/>
</dbReference>
<proteinExistence type="inferred from homology"/>
<name>A0AAQ1GC80_9BURK</name>
<gene>
    <name evidence="3" type="ORF">SAMN05216550_102360</name>
</gene>
<reference evidence="3 4" key="1">
    <citation type="submission" date="2016-10" db="EMBL/GenBank/DDBJ databases">
        <authorList>
            <person name="Varghese N."/>
            <person name="Submissions S."/>
        </authorList>
    </citation>
    <scope>NUCLEOTIDE SEQUENCE [LARGE SCALE GENOMIC DNA]</scope>
    <source>
        <strain evidence="3 4">LMG 22274</strain>
    </source>
</reference>
<feature type="domain" description="Activator of Hsp90 ATPase homologue 1/2-like C-terminal" evidence="2">
    <location>
        <begin position="29"/>
        <end position="153"/>
    </location>
</feature>
<dbReference type="EMBL" id="FNZM01000002">
    <property type="protein sequence ID" value="SEJ08554.1"/>
    <property type="molecule type" value="Genomic_DNA"/>
</dbReference>
<comment type="similarity">
    <text evidence="1">Belongs to the AHA1 family.</text>
</comment>
<evidence type="ECO:0000259" key="2">
    <source>
        <dbReference type="Pfam" id="PF08327"/>
    </source>
</evidence>